<feature type="transmembrane region" description="Helical" evidence="8">
    <location>
        <begin position="131"/>
        <end position="150"/>
    </location>
</feature>
<evidence type="ECO:0000256" key="5">
    <source>
        <dbReference type="ARBA" id="ARBA00022692"/>
    </source>
</evidence>
<feature type="transmembrane region" description="Helical" evidence="8">
    <location>
        <begin position="225"/>
        <end position="243"/>
    </location>
</feature>
<keyword evidence="7 8" id="KW-0472">Membrane</keyword>
<dbReference type="EMBL" id="SLXQ01000008">
    <property type="protein sequence ID" value="TCP50050.1"/>
    <property type="molecule type" value="Genomic_DNA"/>
</dbReference>
<dbReference type="Pfam" id="PF24878">
    <property type="entry name" value="YkcB_C"/>
    <property type="match status" value="1"/>
</dbReference>
<keyword evidence="12" id="KW-1185">Reference proteome</keyword>
<protein>
    <submittedName>
        <fullName evidence="11">4-amino-4-deoxy-L-arabinose transferase-like glycosyltransferase</fullName>
    </submittedName>
</protein>
<sequence>MNVATMIVDSARDRAEVRQPHWSSRLGLPLLLFGTALLYLWNLGSAGYANGFYAAAAQAGSQDWTAWLFGSLDPENTITVDKPPASLWLMGLSGRVFGFSPLSMLLPQALAGVAAVWLLHAAVRRTSGTAAALIAGAALALTPVAALMFRYNNPDALLVLLLVAAAYCLVRAIEQAGTRWLVLAGTLVGFAFLAKMSQALLVVPALVLTYLLAAPVGLARRIGQLLAAGVALVCSAGWYVLLVELWPAGQRPYIGGSTGDSIVELALGHNGGSRILGGGSGPGAGQSFSGDTGMTRLFGAEFGTEVAWLLPAALIGLAGGLWFTRSASRTDRGRAALVLWGTWLLGGGAVLSFMAGSTHSYYVLVIAPPLAALVGIGGYELWCGRRYLPSRLLLAAVVASTGVTAFVLLARTPDWLPALRWAVLIASVLLASGIALGAHRFRRTSLVIAVATLLTGFAATGAYAVATVATPKAGTLPVSGAASQNSGRAVVRDDPELIAALRATTERWAAATVGVDLGAGMQLTSERAVMPIGGFFGKDPAPTLERFQEYVAAGEIGYFVLDPAGSSTRGSGAGGGQRAQLGEAARISEWVAANFTSDTIGGYTVYDLQPHYS</sequence>
<evidence type="ECO:0000256" key="2">
    <source>
        <dbReference type="ARBA" id="ARBA00022475"/>
    </source>
</evidence>
<evidence type="ECO:0000256" key="1">
    <source>
        <dbReference type="ARBA" id="ARBA00004651"/>
    </source>
</evidence>
<feature type="transmembrane region" description="Helical" evidence="8">
    <location>
        <begin position="306"/>
        <end position="323"/>
    </location>
</feature>
<dbReference type="AlphaFoldDB" id="A0A4R2QKS1"/>
<keyword evidence="5 8" id="KW-0812">Transmembrane</keyword>
<evidence type="ECO:0000256" key="3">
    <source>
        <dbReference type="ARBA" id="ARBA00022676"/>
    </source>
</evidence>
<dbReference type="PANTHER" id="PTHR33908">
    <property type="entry name" value="MANNOSYLTRANSFERASE YKCB-RELATED"/>
    <property type="match status" value="1"/>
</dbReference>
<evidence type="ECO:0000259" key="10">
    <source>
        <dbReference type="Pfam" id="PF24878"/>
    </source>
</evidence>
<dbReference type="GO" id="GO:0005886">
    <property type="term" value="C:plasma membrane"/>
    <property type="evidence" value="ECO:0007669"/>
    <property type="project" value="UniProtKB-SubCell"/>
</dbReference>
<dbReference type="GO" id="GO:0016763">
    <property type="term" value="F:pentosyltransferase activity"/>
    <property type="evidence" value="ECO:0007669"/>
    <property type="project" value="TreeGrafter"/>
</dbReference>
<feature type="transmembrane region" description="Helical" evidence="8">
    <location>
        <begin position="156"/>
        <end position="173"/>
    </location>
</feature>
<keyword evidence="6 8" id="KW-1133">Transmembrane helix</keyword>
<feature type="transmembrane region" description="Helical" evidence="8">
    <location>
        <begin position="22"/>
        <end position="41"/>
    </location>
</feature>
<feature type="transmembrane region" description="Helical" evidence="8">
    <location>
        <begin position="202"/>
        <end position="218"/>
    </location>
</feature>
<feature type="transmembrane region" description="Helical" evidence="8">
    <location>
        <begin position="180"/>
        <end position="196"/>
    </location>
</feature>
<evidence type="ECO:0000259" key="9">
    <source>
        <dbReference type="Pfam" id="PF13231"/>
    </source>
</evidence>
<organism evidence="11 12">
    <name type="scientific">Tamaricihabitans halophyticus</name>
    <dbReference type="NCBI Taxonomy" id="1262583"/>
    <lineage>
        <taxon>Bacteria</taxon>
        <taxon>Bacillati</taxon>
        <taxon>Actinomycetota</taxon>
        <taxon>Actinomycetes</taxon>
        <taxon>Pseudonocardiales</taxon>
        <taxon>Pseudonocardiaceae</taxon>
        <taxon>Tamaricihabitans</taxon>
    </lineage>
</organism>
<dbReference type="GO" id="GO:0010041">
    <property type="term" value="P:response to iron(III) ion"/>
    <property type="evidence" value="ECO:0007669"/>
    <property type="project" value="TreeGrafter"/>
</dbReference>
<keyword evidence="4 11" id="KW-0808">Transferase</keyword>
<evidence type="ECO:0000256" key="4">
    <source>
        <dbReference type="ARBA" id="ARBA00022679"/>
    </source>
</evidence>
<dbReference type="PANTHER" id="PTHR33908:SF3">
    <property type="entry name" value="UNDECAPRENYL PHOSPHATE-ALPHA-4-AMINO-4-DEOXY-L-ARABINOSE ARABINOSYL TRANSFERASE"/>
    <property type="match status" value="1"/>
</dbReference>
<evidence type="ECO:0000256" key="7">
    <source>
        <dbReference type="ARBA" id="ARBA00023136"/>
    </source>
</evidence>
<comment type="caution">
    <text evidence="11">The sequence shown here is derived from an EMBL/GenBank/DDBJ whole genome shotgun (WGS) entry which is preliminary data.</text>
</comment>
<name>A0A4R2QKS1_9PSEU</name>
<evidence type="ECO:0000313" key="11">
    <source>
        <dbReference type="EMBL" id="TCP50050.1"/>
    </source>
</evidence>
<evidence type="ECO:0000256" key="6">
    <source>
        <dbReference type="ARBA" id="ARBA00022989"/>
    </source>
</evidence>
<keyword evidence="3" id="KW-0328">Glycosyltransferase</keyword>
<dbReference type="InterPro" id="IPR050297">
    <property type="entry name" value="LipidA_mod_glycosyltrf_83"/>
</dbReference>
<gene>
    <name evidence="11" type="ORF">EV191_108137</name>
</gene>
<dbReference type="InterPro" id="IPR038731">
    <property type="entry name" value="RgtA/B/C-like"/>
</dbReference>
<feature type="domain" description="Putative mannosyltransferase YkcA/B-like C-terminal" evidence="10">
    <location>
        <begin position="503"/>
        <end position="594"/>
    </location>
</feature>
<feature type="domain" description="Glycosyltransferase RgtA/B/C/D-like" evidence="9">
    <location>
        <begin position="81"/>
        <end position="236"/>
    </location>
</feature>
<dbReference type="GO" id="GO:0009103">
    <property type="term" value="P:lipopolysaccharide biosynthetic process"/>
    <property type="evidence" value="ECO:0007669"/>
    <property type="project" value="UniProtKB-ARBA"/>
</dbReference>
<accession>A0A4R2QKS1</accession>
<evidence type="ECO:0000256" key="8">
    <source>
        <dbReference type="SAM" id="Phobius"/>
    </source>
</evidence>
<dbReference type="Pfam" id="PF13231">
    <property type="entry name" value="PMT_2"/>
    <property type="match status" value="1"/>
</dbReference>
<dbReference type="Proteomes" id="UP000294911">
    <property type="component" value="Unassembled WGS sequence"/>
</dbReference>
<feature type="transmembrane region" description="Helical" evidence="8">
    <location>
        <begin position="393"/>
        <end position="412"/>
    </location>
</feature>
<dbReference type="InterPro" id="IPR056785">
    <property type="entry name" value="YkcA/B-like_C"/>
</dbReference>
<feature type="transmembrane region" description="Helical" evidence="8">
    <location>
        <begin position="445"/>
        <end position="466"/>
    </location>
</feature>
<reference evidence="11 12" key="1">
    <citation type="submission" date="2019-03" db="EMBL/GenBank/DDBJ databases">
        <title>Genomic Encyclopedia of Type Strains, Phase IV (KMG-IV): sequencing the most valuable type-strain genomes for metagenomic binning, comparative biology and taxonomic classification.</title>
        <authorList>
            <person name="Goeker M."/>
        </authorList>
    </citation>
    <scope>NUCLEOTIDE SEQUENCE [LARGE SCALE GENOMIC DNA]</scope>
    <source>
        <strain evidence="11 12">DSM 45765</strain>
    </source>
</reference>
<keyword evidence="2" id="KW-1003">Cell membrane</keyword>
<feature type="transmembrane region" description="Helical" evidence="8">
    <location>
        <begin position="96"/>
        <end position="119"/>
    </location>
</feature>
<feature type="transmembrane region" description="Helical" evidence="8">
    <location>
        <begin position="335"/>
        <end position="355"/>
    </location>
</feature>
<evidence type="ECO:0000313" key="12">
    <source>
        <dbReference type="Proteomes" id="UP000294911"/>
    </source>
</evidence>
<proteinExistence type="predicted"/>
<feature type="transmembrane region" description="Helical" evidence="8">
    <location>
        <begin position="418"/>
        <end position="438"/>
    </location>
</feature>
<feature type="transmembrane region" description="Helical" evidence="8">
    <location>
        <begin position="361"/>
        <end position="381"/>
    </location>
</feature>
<comment type="subcellular location">
    <subcellularLocation>
        <location evidence="1">Cell membrane</location>
        <topology evidence="1">Multi-pass membrane protein</topology>
    </subcellularLocation>
</comment>